<evidence type="ECO:0000256" key="1">
    <source>
        <dbReference type="SAM" id="MobiDB-lite"/>
    </source>
</evidence>
<name>J0WUS2_AURST</name>
<protein>
    <submittedName>
        <fullName evidence="2">Uncharacterized protein</fullName>
    </submittedName>
</protein>
<dbReference type="Proteomes" id="UP000006514">
    <property type="component" value="Unassembled WGS sequence"/>
</dbReference>
<dbReference type="OrthoDB" id="2607155at2759"/>
<dbReference type="KEGG" id="adl:AURDEDRAFT_187962"/>
<dbReference type="AlphaFoldDB" id="J0WUS2"/>
<feature type="non-terminal residue" evidence="2">
    <location>
        <position position="194"/>
    </location>
</feature>
<dbReference type="InParanoid" id="J0WUS2"/>
<feature type="compositionally biased region" description="Pro residues" evidence="1">
    <location>
        <begin position="153"/>
        <end position="162"/>
    </location>
</feature>
<organism evidence="2 3">
    <name type="scientific">Auricularia subglabra (strain TFB-10046 / SS5)</name>
    <name type="common">White-rot fungus</name>
    <name type="synonym">Auricularia delicata (strain TFB10046)</name>
    <dbReference type="NCBI Taxonomy" id="717982"/>
    <lineage>
        <taxon>Eukaryota</taxon>
        <taxon>Fungi</taxon>
        <taxon>Dikarya</taxon>
        <taxon>Basidiomycota</taxon>
        <taxon>Agaricomycotina</taxon>
        <taxon>Agaricomycetes</taxon>
        <taxon>Auriculariales</taxon>
        <taxon>Auriculariaceae</taxon>
        <taxon>Auricularia</taxon>
    </lineage>
</organism>
<feature type="compositionally biased region" description="Polar residues" evidence="1">
    <location>
        <begin position="142"/>
        <end position="152"/>
    </location>
</feature>
<gene>
    <name evidence="2" type="ORF">AURDEDRAFT_187962</name>
</gene>
<feature type="compositionally biased region" description="Acidic residues" evidence="1">
    <location>
        <begin position="100"/>
        <end position="115"/>
    </location>
</feature>
<feature type="region of interest" description="Disordered" evidence="1">
    <location>
        <begin position="47"/>
        <end position="194"/>
    </location>
</feature>
<sequence>MAPPIKYTTEAERREARIASKKRYYQKHKELEQEKARLRWKARVERERAGGAYAPRQPHGLPVATIDERFSGSSNAPSSSVRRQDTQHGSPAESPPASPEYEDSSDCGSDLDDSFEPSGRDRRHHKQPTMMPPAPRLRREQQATSYMSSIPQRPSPNFPIPRGPAGHIFRPPSPSDRFLPPKNRPAVWPSLTGP</sequence>
<feature type="compositionally biased region" description="Polar residues" evidence="1">
    <location>
        <begin position="71"/>
        <end position="81"/>
    </location>
</feature>
<accession>J0WUS2</accession>
<dbReference type="EMBL" id="JH687836">
    <property type="protein sequence ID" value="EJD37696.1"/>
    <property type="molecule type" value="Genomic_DNA"/>
</dbReference>
<keyword evidence="3" id="KW-1185">Reference proteome</keyword>
<proteinExistence type="predicted"/>
<reference evidence="3" key="1">
    <citation type="journal article" date="2012" name="Science">
        <title>The Paleozoic origin of enzymatic lignin decomposition reconstructed from 31 fungal genomes.</title>
        <authorList>
            <person name="Floudas D."/>
            <person name="Binder M."/>
            <person name="Riley R."/>
            <person name="Barry K."/>
            <person name="Blanchette R.A."/>
            <person name="Henrissat B."/>
            <person name="Martinez A.T."/>
            <person name="Otillar R."/>
            <person name="Spatafora J.W."/>
            <person name="Yadav J.S."/>
            <person name="Aerts A."/>
            <person name="Benoit I."/>
            <person name="Boyd A."/>
            <person name="Carlson A."/>
            <person name="Copeland A."/>
            <person name="Coutinho P.M."/>
            <person name="de Vries R.P."/>
            <person name="Ferreira P."/>
            <person name="Findley K."/>
            <person name="Foster B."/>
            <person name="Gaskell J."/>
            <person name="Glotzer D."/>
            <person name="Gorecki P."/>
            <person name="Heitman J."/>
            <person name="Hesse C."/>
            <person name="Hori C."/>
            <person name="Igarashi K."/>
            <person name="Jurgens J.A."/>
            <person name="Kallen N."/>
            <person name="Kersten P."/>
            <person name="Kohler A."/>
            <person name="Kuees U."/>
            <person name="Kumar T.K.A."/>
            <person name="Kuo A."/>
            <person name="LaButti K."/>
            <person name="Larrondo L.F."/>
            <person name="Lindquist E."/>
            <person name="Ling A."/>
            <person name="Lombard V."/>
            <person name="Lucas S."/>
            <person name="Lundell T."/>
            <person name="Martin R."/>
            <person name="McLaughlin D.J."/>
            <person name="Morgenstern I."/>
            <person name="Morin E."/>
            <person name="Murat C."/>
            <person name="Nagy L.G."/>
            <person name="Nolan M."/>
            <person name="Ohm R.A."/>
            <person name="Patyshakuliyeva A."/>
            <person name="Rokas A."/>
            <person name="Ruiz-Duenas F.J."/>
            <person name="Sabat G."/>
            <person name="Salamov A."/>
            <person name="Samejima M."/>
            <person name="Schmutz J."/>
            <person name="Slot J.C."/>
            <person name="St John F."/>
            <person name="Stenlid J."/>
            <person name="Sun H."/>
            <person name="Sun S."/>
            <person name="Syed K."/>
            <person name="Tsang A."/>
            <person name="Wiebenga A."/>
            <person name="Young D."/>
            <person name="Pisabarro A."/>
            <person name="Eastwood D.C."/>
            <person name="Martin F."/>
            <person name="Cullen D."/>
            <person name="Grigoriev I.V."/>
            <person name="Hibbett D.S."/>
        </authorList>
    </citation>
    <scope>NUCLEOTIDE SEQUENCE [LARGE SCALE GENOMIC DNA]</scope>
    <source>
        <strain evidence="3">TFB10046</strain>
    </source>
</reference>
<evidence type="ECO:0000313" key="2">
    <source>
        <dbReference type="EMBL" id="EJD37696.1"/>
    </source>
</evidence>
<evidence type="ECO:0000313" key="3">
    <source>
        <dbReference type="Proteomes" id="UP000006514"/>
    </source>
</evidence>